<dbReference type="PANTHER" id="PTHR13794:SF58">
    <property type="entry name" value="MITOCHONDRIAL ENOLASE SUPERFAMILY MEMBER 1"/>
    <property type="match status" value="1"/>
</dbReference>
<dbReference type="InterPro" id="IPR013341">
    <property type="entry name" value="Mandelate_racemase_N_dom"/>
</dbReference>
<dbReference type="InterPro" id="IPR013342">
    <property type="entry name" value="Mandelate_racemase_C"/>
</dbReference>
<dbReference type="SUPFAM" id="SSF51604">
    <property type="entry name" value="Enolase C-terminal domain-like"/>
    <property type="match status" value="1"/>
</dbReference>
<dbReference type="Gene3D" id="3.20.20.120">
    <property type="entry name" value="Enolase-like C-terminal domain"/>
    <property type="match status" value="1"/>
</dbReference>
<dbReference type="GO" id="GO:0016836">
    <property type="term" value="F:hydro-lyase activity"/>
    <property type="evidence" value="ECO:0007669"/>
    <property type="project" value="TreeGrafter"/>
</dbReference>
<keyword evidence="3" id="KW-0460">Magnesium</keyword>
<dbReference type="Gene3D" id="3.30.390.10">
    <property type="entry name" value="Enolase-like, N-terminal domain"/>
    <property type="match status" value="1"/>
</dbReference>
<dbReference type="AlphaFoldDB" id="A0A2S6N4F0"/>
<evidence type="ECO:0000256" key="3">
    <source>
        <dbReference type="ARBA" id="ARBA00022842"/>
    </source>
</evidence>
<dbReference type="Pfam" id="PF02746">
    <property type="entry name" value="MR_MLE_N"/>
    <property type="match status" value="1"/>
</dbReference>
<name>A0A2S6N4F0_RHOGL</name>
<dbReference type="PANTHER" id="PTHR13794">
    <property type="entry name" value="ENOLASE SUPERFAMILY, MANDELATE RACEMASE"/>
    <property type="match status" value="1"/>
</dbReference>
<evidence type="ECO:0000256" key="1">
    <source>
        <dbReference type="ARBA" id="ARBA00001946"/>
    </source>
</evidence>
<reference evidence="5 6" key="1">
    <citation type="journal article" date="2018" name="Arch. Microbiol.">
        <title>New insights into the metabolic potential of the phototrophic purple bacterium Rhodopila globiformis DSM 161(T) from its draft genome sequence and evidence for a vanadium-dependent nitrogenase.</title>
        <authorList>
            <person name="Imhoff J.F."/>
            <person name="Rahn T."/>
            <person name="Kunzel S."/>
            <person name="Neulinger S.C."/>
        </authorList>
    </citation>
    <scope>NUCLEOTIDE SEQUENCE [LARGE SCALE GENOMIC DNA]</scope>
    <source>
        <strain evidence="5 6">DSM 161</strain>
    </source>
</reference>
<dbReference type="Pfam" id="PF13378">
    <property type="entry name" value="MR_MLE_C"/>
    <property type="match status" value="1"/>
</dbReference>
<dbReference type="PROSITE" id="PS00908">
    <property type="entry name" value="MR_MLE_1"/>
    <property type="match status" value="1"/>
</dbReference>
<dbReference type="InterPro" id="IPR018110">
    <property type="entry name" value="Mandel_Rmase/mucon_lact_enz_CS"/>
</dbReference>
<dbReference type="GO" id="GO:0009063">
    <property type="term" value="P:amino acid catabolic process"/>
    <property type="evidence" value="ECO:0007669"/>
    <property type="project" value="InterPro"/>
</dbReference>
<keyword evidence="6" id="KW-1185">Reference proteome</keyword>
<evidence type="ECO:0000313" key="5">
    <source>
        <dbReference type="EMBL" id="PPQ29495.1"/>
    </source>
</evidence>
<dbReference type="PROSITE" id="PS00909">
    <property type="entry name" value="MR_MLE_2"/>
    <property type="match status" value="1"/>
</dbReference>
<dbReference type="InterPro" id="IPR046945">
    <property type="entry name" value="RHMD-like"/>
</dbReference>
<comment type="caution">
    <text evidence="5">The sequence shown here is derived from an EMBL/GenBank/DDBJ whole genome shotgun (WGS) entry which is preliminary data.</text>
</comment>
<organism evidence="5 6">
    <name type="scientific">Rhodopila globiformis</name>
    <name type="common">Rhodopseudomonas globiformis</name>
    <dbReference type="NCBI Taxonomy" id="1071"/>
    <lineage>
        <taxon>Bacteria</taxon>
        <taxon>Pseudomonadati</taxon>
        <taxon>Pseudomonadota</taxon>
        <taxon>Alphaproteobacteria</taxon>
        <taxon>Acetobacterales</taxon>
        <taxon>Acetobacteraceae</taxon>
        <taxon>Rhodopila</taxon>
    </lineage>
</organism>
<dbReference type="Proteomes" id="UP000239724">
    <property type="component" value="Unassembled WGS sequence"/>
</dbReference>
<dbReference type="InterPro" id="IPR029065">
    <property type="entry name" value="Enolase_C-like"/>
</dbReference>
<dbReference type="GO" id="GO:0000287">
    <property type="term" value="F:magnesium ion binding"/>
    <property type="evidence" value="ECO:0007669"/>
    <property type="project" value="UniProtKB-ARBA"/>
</dbReference>
<dbReference type="SFLD" id="SFLDS00001">
    <property type="entry name" value="Enolase"/>
    <property type="match status" value="1"/>
</dbReference>
<accession>A0A2S6N4F0</accession>
<dbReference type="GO" id="GO:0016052">
    <property type="term" value="P:carbohydrate catabolic process"/>
    <property type="evidence" value="ECO:0007669"/>
    <property type="project" value="TreeGrafter"/>
</dbReference>
<dbReference type="RefSeq" id="WP_104520849.1">
    <property type="nucleotide sequence ID" value="NZ_NHRY01000226.1"/>
</dbReference>
<protein>
    <recommendedName>
        <fullName evidence="4">Mandelate racemase/muconate lactonizing enzyme C-terminal domain-containing protein</fullName>
    </recommendedName>
</protein>
<dbReference type="InterPro" id="IPR029017">
    <property type="entry name" value="Enolase-like_N"/>
</dbReference>
<dbReference type="SMART" id="SM00922">
    <property type="entry name" value="MR_MLE"/>
    <property type="match status" value="1"/>
</dbReference>
<dbReference type="InterPro" id="IPR036849">
    <property type="entry name" value="Enolase-like_C_sf"/>
</dbReference>
<evidence type="ECO:0000256" key="2">
    <source>
        <dbReference type="ARBA" id="ARBA00022723"/>
    </source>
</evidence>
<gene>
    <name evidence="5" type="ORF">CCS01_21365</name>
</gene>
<feature type="domain" description="Mandelate racemase/muconate lactonizing enzyme C-terminal" evidence="4">
    <location>
        <begin position="147"/>
        <end position="239"/>
    </location>
</feature>
<evidence type="ECO:0000259" key="4">
    <source>
        <dbReference type="SMART" id="SM00922"/>
    </source>
</evidence>
<proteinExistence type="predicted"/>
<dbReference type="EMBL" id="NHRY01000226">
    <property type="protein sequence ID" value="PPQ29495.1"/>
    <property type="molecule type" value="Genomic_DNA"/>
</dbReference>
<keyword evidence="2" id="KW-0479">Metal-binding</keyword>
<dbReference type="SUPFAM" id="SSF54826">
    <property type="entry name" value="Enolase N-terminal domain-like"/>
    <property type="match status" value="1"/>
</dbReference>
<sequence>MKITGVETYWTRIPFDMGAKPAAMAGLQWQGMNTVWLRILTDAGIDGWGEAFGHGCSAASLAVLDTQLAPALPGQDARDISGLRHRLSQAFHLYGRNGTHAFALSALDIALWDIAGKAANQPLWRLLGGAPAETLAAYASLLRYPDPAQVAAACERAASRGYRDVKLHEITTPAIAAARKALGDGVRLMVDVNCPWTIWQALDMTRDLAELDLAWLEEPVWPPGDHEGLARVRLEGGIPIAAGENAAGLHDFRAAFEAEAQDIAQPSVTKIGGPSAMIEVAALARAFGVRLVPHNAYFGAGYLASLHVNAALAPDAPFERLFVDLEASPYGDLLEAKDGTVPVPAGAGLGRDPDMAVLRRYLVQEPRTHSAAK</sequence>
<comment type="cofactor">
    <cofactor evidence="1">
        <name>Mg(2+)</name>
        <dbReference type="ChEBI" id="CHEBI:18420"/>
    </cofactor>
</comment>
<evidence type="ECO:0000313" key="6">
    <source>
        <dbReference type="Proteomes" id="UP000239724"/>
    </source>
</evidence>
<dbReference type="CDD" id="cd03316">
    <property type="entry name" value="MR_like"/>
    <property type="match status" value="1"/>
</dbReference>
<dbReference type="OrthoDB" id="7511553at2"/>